<evidence type="ECO:0000313" key="10">
    <source>
        <dbReference type="EMBL" id="CAF3475021.1"/>
    </source>
</evidence>
<evidence type="ECO:0000313" key="12">
    <source>
        <dbReference type="EMBL" id="CAF3554911.1"/>
    </source>
</evidence>
<comment type="similarity">
    <text evidence="2">Belongs to the LEG1 family.</text>
</comment>
<dbReference type="Proteomes" id="UP000663823">
    <property type="component" value="Unassembled WGS sequence"/>
</dbReference>
<dbReference type="OrthoDB" id="17046at2759"/>
<keyword evidence="3" id="KW-0964">Secreted</keyword>
<comment type="caution">
    <text evidence="9">The sequence shown here is derived from an EMBL/GenBank/DDBJ whole genome shotgun (WGS) entry which is preliminary data.</text>
</comment>
<feature type="signal peptide" evidence="6">
    <location>
        <begin position="1"/>
        <end position="20"/>
    </location>
</feature>
<dbReference type="Proteomes" id="UP000663864">
    <property type="component" value="Unassembled WGS sequence"/>
</dbReference>
<evidence type="ECO:0000256" key="5">
    <source>
        <dbReference type="ARBA" id="ARBA00023180"/>
    </source>
</evidence>
<reference evidence="9" key="1">
    <citation type="submission" date="2021-02" db="EMBL/GenBank/DDBJ databases">
        <authorList>
            <person name="Nowell W R."/>
        </authorList>
    </citation>
    <scope>NUCLEOTIDE SEQUENCE</scope>
</reference>
<name>A0A813VT30_9BILA</name>
<dbReference type="EMBL" id="CAJOBE010000020">
    <property type="protein sequence ID" value="CAF3541495.1"/>
    <property type="molecule type" value="Genomic_DNA"/>
</dbReference>
<dbReference type="InterPro" id="IPR008499">
    <property type="entry name" value="Leg1"/>
</dbReference>
<gene>
    <name evidence="11" type="ORF">FNK824_LOCUS488</name>
    <name evidence="12" type="ORF">JBS370_LOCUS1539</name>
    <name evidence="10" type="ORF">OTI717_LOCUS173</name>
    <name evidence="7" type="ORF">RFH988_LOCUS594</name>
    <name evidence="8" type="ORF">SEV965_LOCUS1859</name>
    <name evidence="9" type="ORF">ZHD862_LOCUS4575</name>
</gene>
<evidence type="ECO:0000313" key="9">
    <source>
        <dbReference type="EMBL" id="CAF0845027.1"/>
    </source>
</evidence>
<feature type="chain" id="PRO_5035598628" evidence="6">
    <location>
        <begin position="21"/>
        <end position="357"/>
    </location>
</feature>
<dbReference type="PANTHER" id="PTHR18820">
    <property type="entry name" value="LEG1"/>
    <property type="match status" value="1"/>
</dbReference>
<keyword evidence="4 6" id="KW-0732">Signal</keyword>
<accession>A0A813VT30</accession>
<evidence type="ECO:0000313" key="13">
    <source>
        <dbReference type="Proteomes" id="UP000663864"/>
    </source>
</evidence>
<keyword evidence="5" id="KW-0325">Glycoprotein</keyword>
<evidence type="ECO:0000313" key="11">
    <source>
        <dbReference type="EMBL" id="CAF3541495.1"/>
    </source>
</evidence>
<evidence type="ECO:0000256" key="1">
    <source>
        <dbReference type="ARBA" id="ARBA00004613"/>
    </source>
</evidence>
<evidence type="ECO:0000256" key="2">
    <source>
        <dbReference type="ARBA" id="ARBA00009122"/>
    </source>
</evidence>
<proteinExistence type="inferred from homology"/>
<dbReference type="Proteomes" id="UP000663874">
    <property type="component" value="Unassembled WGS sequence"/>
</dbReference>
<dbReference type="Proteomes" id="UP000663882">
    <property type="component" value="Unassembled WGS sequence"/>
</dbReference>
<sequence>MRILIFFSIISWFSIININADEVIDEESFYPPYWYLAASSLDDFPLINGSSSQYRLIDPWSYLHRLGLYKILINITTPYMPFCSSSNASNILFALPSQFGWQFSSNRLFTYGTMRISTHSWWASANYYLSVIPFLVAMDIGLIKREPFRIIQRENFCTNFSECFNQIPDAMIQWYRFFYHLQQSSLCIGHKKIDKRIIDKCYLTHMWIAYKSSIYNSLPLVTSKLQYLPTNVEKSFGLGWAKLINLISMTRKNTNLYETIKNQRRFLPFRMLRKSDRKADSKDLSDSVNRSLKVLFSFRFDWLLFIEKVWGRLTCNFDSRLNAQYTLDTMAVSKLVALQYLAKTTFYAFFYKCDRLY</sequence>
<dbReference type="Proteomes" id="UP000663836">
    <property type="component" value="Unassembled WGS sequence"/>
</dbReference>
<dbReference type="Pfam" id="PF05612">
    <property type="entry name" value="Leg1"/>
    <property type="match status" value="1"/>
</dbReference>
<evidence type="ECO:0000256" key="6">
    <source>
        <dbReference type="SAM" id="SignalP"/>
    </source>
</evidence>
<organism evidence="9 13">
    <name type="scientific">Rotaria sordida</name>
    <dbReference type="NCBI Taxonomy" id="392033"/>
    <lineage>
        <taxon>Eukaryota</taxon>
        <taxon>Metazoa</taxon>
        <taxon>Spiralia</taxon>
        <taxon>Gnathifera</taxon>
        <taxon>Rotifera</taxon>
        <taxon>Eurotatoria</taxon>
        <taxon>Bdelloidea</taxon>
        <taxon>Philodinida</taxon>
        <taxon>Philodinidae</taxon>
        <taxon>Rotaria</taxon>
    </lineage>
</organism>
<dbReference type="EMBL" id="CAJNOO010000010">
    <property type="protein sequence ID" value="CAF0738632.1"/>
    <property type="molecule type" value="Genomic_DNA"/>
</dbReference>
<protein>
    <submittedName>
        <fullName evidence="9">Uncharacterized protein</fullName>
    </submittedName>
</protein>
<dbReference type="Proteomes" id="UP000663889">
    <property type="component" value="Unassembled WGS sequence"/>
</dbReference>
<comment type="subcellular location">
    <subcellularLocation>
        <location evidence="1">Secreted</location>
    </subcellularLocation>
</comment>
<dbReference type="PANTHER" id="PTHR18820:SF1">
    <property type="entry name" value="PROTEIN LEG1 HOMOLOG"/>
    <property type="match status" value="1"/>
</dbReference>
<dbReference type="AlphaFoldDB" id="A0A813VT30"/>
<evidence type="ECO:0000256" key="3">
    <source>
        <dbReference type="ARBA" id="ARBA00022525"/>
    </source>
</evidence>
<dbReference type="EMBL" id="CAJNOT010000112">
    <property type="protein sequence ID" value="CAF0845027.1"/>
    <property type="molecule type" value="Genomic_DNA"/>
</dbReference>
<dbReference type="EMBL" id="CAJNOU010000038">
    <property type="protein sequence ID" value="CAF0825922.1"/>
    <property type="molecule type" value="Genomic_DNA"/>
</dbReference>
<dbReference type="GO" id="GO:0005615">
    <property type="term" value="C:extracellular space"/>
    <property type="evidence" value="ECO:0007669"/>
    <property type="project" value="TreeGrafter"/>
</dbReference>
<evidence type="ECO:0000256" key="4">
    <source>
        <dbReference type="ARBA" id="ARBA00022729"/>
    </source>
</evidence>
<dbReference type="EMBL" id="CAJOBD010000053">
    <property type="protein sequence ID" value="CAF3554911.1"/>
    <property type="molecule type" value="Genomic_DNA"/>
</dbReference>
<evidence type="ECO:0000313" key="7">
    <source>
        <dbReference type="EMBL" id="CAF0738632.1"/>
    </source>
</evidence>
<dbReference type="EMBL" id="CAJOAX010000005">
    <property type="protein sequence ID" value="CAF3475021.1"/>
    <property type="molecule type" value="Genomic_DNA"/>
</dbReference>
<evidence type="ECO:0000313" key="8">
    <source>
        <dbReference type="EMBL" id="CAF0825922.1"/>
    </source>
</evidence>